<keyword evidence="7 8" id="KW-0472">Membrane</keyword>
<evidence type="ECO:0000313" key="10">
    <source>
        <dbReference type="EMBL" id="MFC3681725.1"/>
    </source>
</evidence>
<dbReference type="Pfam" id="PF01794">
    <property type="entry name" value="Ferric_reduct"/>
    <property type="match status" value="1"/>
</dbReference>
<accession>A0ABV7VW15</accession>
<comment type="similarity">
    <text evidence="8">Belongs to the MsrQ family.</text>
</comment>
<keyword evidence="8" id="KW-0479">Metal-binding</keyword>
<keyword evidence="11" id="KW-1185">Reference proteome</keyword>
<dbReference type="RefSeq" id="WP_376868308.1">
    <property type="nucleotide sequence ID" value="NZ_JBHRYB010000016.1"/>
</dbReference>
<feature type="transmembrane region" description="Helical" evidence="8">
    <location>
        <begin position="103"/>
        <end position="119"/>
    </location>
</feature>
<reference evidence="11" key="1">
    <citation type="journal article" date="2019" name="Int. J. Syst. Evol. Microbiol.">
        <title>The Global Catalogue of Microorganisms (GCM) 10K type strain sequencing project: providing services to taxonomists for standard genome sequencing and annotation.</title>
        <authorList>
            <consortium name="The Broad Institute Genomics Platform"/>
            <consortium name="The Broad Institute Genome Sequencing Center for Infectious Disease"/>
            <person name="Wu L."/>
            <person name="Ma J."/>
        </authorList>
    </citation>
    <scope>NUCLEOTIDE SEQUENCE [LARGE SCALE GENOMIC DNA]</scope>
    <source>
        <strain evidence="11">KCTC 42424</strain>
    </source>
</reference>
<keyword evidence="4 8" id="KW-0812">Transmembrane</keyword>
<dbReference type="PANTHER" id="PTHR36964">
    <property type="entry name" value="PROTEIN-METHIONINE-SULFOXIDE REDUCTASE HEME-BINDING SUBUNIT MSRQ"/>
    <property type="match status" value="1"/>
</dbReference>
<dbReference type="EMBL" id="JBHRYB010000016">
    <property type="protein sequence ID" value="MFC3681725.1"/>
    <property type="molecule type" value="Genomic_DNA"/>
</dbReference>
<evidence type="ECO:0000256" key="3">
    <source>
        <dbReference type="ARBA" id="ARBA00022617"/>
    </source>
</evidence>
<gene>
    <name evidence="8" type="primary">msrQ</name>
    <name evidence="10" type="ORF">ACFOMG_16585</name>
</gene>
<comment type="subcellular location">
    <subcellularLocation>
        <location evidence="8">Cell membrane</location>
        <topology evidence="8">Multi-pass membrane protein</topology>
    </subcellularLocation>
    <subcellularLocation>
        <location evidence="1">Membrane</location>
        <topology evidence="1">Multi-pass membrane protein</topology>
    </subcellularLocation>
</comment>
<dbReference type="InterPro" id="IPR013130">
    <property type="entry name" value="Fe3_Rdtase_TM_dom"/>
</dbReference>
<evidence type="ECO:0000259" key="9">
    <source>
        <dbReference type="Pfam" id="PF01794"/>
    </source>
</evidence>
<evidence type="ECO:0000256" key="6">
    <source>
        <dbReference type="ARBA" id="ARBA00023004"/>
    </source>
</evidence>
<comment type="caution">
    <text evidence="8">Lacks conserved residue(s) required for the propagation of feature annotation.</text>
</comment>
<feature type="transmembrane region" description="Helical" evidence="8">
    <location>
        <begin position="162"/>
        <end position="178"/>
    </location>
</feature>
<feature type="transmembrane region" description="Helical" evidence="8">
    <location>
        <begin position="139"/>
        <end position="156"/>
    </location>
</feature>
<evidence type="ECO:0000313" key="11">
    <source>
        <dbReference type="Proteomes" id="UP001595722"/>
    </source>
</evidence>
<evidence type="ECO:0000256" key="2">
    <source>
        <dbReference type="ARBA" id="ARBA00022448"/>
    </source>
</evidence>
<dbReference type="Proteomes" id="UP001595722">
    <property type="component" value="Unassembled WGS sequence"/>
</dbReference>
<proteinExistence type="inferred from homology"/>
<keyword evidence="2 8" id="KW-0813">Transport</keyword>
<feature type="domain" description="Ferric oxidoreductase" evidence="9">
    <location>
        <begin position="35"/>
        <end position="147"/>
    </location>
</feature>
<comment type="cofactor">
    <cofactor evidence="8">
        <name>heme b</name>
        <dbReference type="ChEBI" id="CHEBI:60344"/>
    </cofactor>
    <text evidence="8">Binds 1 heme b (iron(II)-protoporphyrin IX) group per subunit.</text>
</comment>
<keyword evidence="3 8" id="KW-0349">Heme</keyword>
<name>A0ABV7VW15_9GAMM</name>
<comment type="subunit">
    <text evidence="8">Heterodimer of a catalytic subunit (MsrP) and a heme-binding subunit (MsrQ).</text>
</comment>
<sequence>MMPFFYLLQQVVRLQAGEWNILGPEPGKAIVWFSGSWAFNFLLITLAVTPGSQYLRQKWLVVHRRMLGLFVFFYSTLHLFAYFAFLLEWQWRELGKEIIERPYLLLGVVAWLLLVPLTITSTKQWQRRLKRRWKKLHRLVYVTGLLAAIHYLLQIRSSWFEPVLYTVLLLLLLALRLWRYKQRTC</sequence>
<comment type="function">
    <text evidence="8">Part of the MsrPQ system that repairs oxidized periplasmic proteins containing methionine sulfoxide residues (Met-O), using respiratory chain electrons. Thus protects these proteins from oxidative-stress damage caused by reactive species of oxygen and chlorine generated by the host defense mechanisms. MsrPQ is essential for the maintenance of envelope integrity under bleach stress, rescuing a wide series of structurally unrelated periplasmic proteins from methionine oxidation. MsrQ provides electrons for reduction to the reductase catalytic subunit MsrP, using the quinone pool of the respiratory chain.</text>
</comment>
<keyword evidence="8" id="KW-1003">Cell membrane</keyword>
<keyword evidence="8" id="KW-0288">FMN</keyword>
<protein>
    <recommendedName>
        <fullName evidence="8">Protein-methionine-sulfoxide reductase heme-binding subunit MsrQ</fullName>
    </recommendedName>
    <alternativeName>
        <fullName evidence="8">Flavocytochrome MsrQ</fullName>
    </alternativeName>
</protein>
<organism evidence="10 11">
    <name type="scientific">Bacterioplanoides pacificum</name>
    <dbReference type="NCBI Taxonomy" id="1171596"/>
    <lineage>
        <taxon>Bacteria</taxon>
        <taxon>Pseudomonadati</taxon>
        <taxon>Pseudomonadota</taxon>
        <taxon>Gammaproteobacteria</taxon>
        <taxon>Oceanospirillales</taxon>
        <taxon>Oceanospirillaceae</taxon>
        <taxon>Bacterioplanoides</taxon>
    </lineage>
</organism>
<dbReference type="InterPro" id="IPR022837">
    <property type="entry name" value="MsrQ-like"/>
</dbReference>
<keyword evidence="5 8" id="KW-1133">Transmembrane helix</keyword>
<feature type="transmembrane region" description="Helical" evidence="8">
    <location>
        <begin position="29"/>
        <end position="48"/>
    </location>
</feature>
<dbReference type="HAMAP" id="MF_01207">
    <property type="entry name" value="MsrQ"/>
    <property type="match status" value="1"/>
</dbReference>
<evidence type="ECO:0000256" key="5">
    <source>
        <dbReference type="ARBA" id="ARBA00022989"/>
    </source>
</evidence>
<keyword evidence="8" id="KW-0285">Flavoprotein</keyword>
<evidence type="ECO:0000256" key="8">
    <source>
        <dbReference type="HAMAP-Rule" id="MF_01207"/>
    </source>
</evidence>
<keyword evidence="6 8" id="KW-0408">Iron</keyword>
<evidence type="ECO:0000256" key="7">
    <source>
        <dbReference type="ARBA" id="ARBA00023136"/>
    </source>
</evidence>
<evidence type="ECO:0000256" key="4">
    <source>
        <dbReference type="ARBA" id="ARBA00022692"/>
    </source>
</evidence>
<feature type="transmembrane region" description="Helical" evidence="8">
    <location>
        <begin position="69"/>
        <end position="91"/>
    </location>
</feature>
<comment type="cofactor">
    <cofactor evidence="8">
        <name>FMN</name>
        <dbReference type="ChEBI" id="CHEBI:58210"/>
    </cofactor>
    <text evidence="8">Binds 1 FMN per subunit.</text>
</comment>
<comment type="caution">
    <text evidence="10">The sequence shown here is derived from an EMBL/GenBank/DDBJ whole genome shotgun (WGS) entry which is preliminary data.</text>
</comment>
<dbReference type="PANTHER" id="PTHR36964:SF1">
    <property type="entry name" value="PROTEIN-METHIONINE-SULFOXIDE REDUCTASE HEME-BINDING SUBUNIT MSRQ"/>
    <property type="match status" value="1"/>
</dbReference>
<evidence type="ECO:0000256" key="1">
    <source>
        <dbReference type="ARBA" id="ARBA00004141"/>
    </source>
</evidence>
<keyword evidence="8" id="KW-0249">Electron transport</keyword>